<dbReference type="InterPro" id="IPR009000">
    <property type="entry name" value="Transl_B-barrel_sf"/>
</dbReference>
<dbReference type="FunFam" id="2.40.30.10:FF:000351">
    <property type="entry name" value="Ribosomal protein L3"/>
    <property type="match status" value="1"/>
</dbReference>
<dbReference type="InterPro" id="IPR045077">
    <property type="entry name" value="L3_arc_euk"/>
</dbReference>
<dbReference type="OrthoDB" id="1611972at2759"/>
<dbReference type="Gene3D" id="2.40.30.10">
    <property type="entry name" value="Translation factors"/>
    <property type="match status" value="1"/>
</dbReference>
<comment type="caution">
    <text evidence="4">The sequence shown here is derived from an EMBL/GenBank/DDBJ whole genome shotgun (WGS) entry which is preliminary data.</text>
</comment>
<gene>
    <name evidence="4" type="ORF">APZ42_004034</name>
</gene>
<dbReference type="EMBL" id="LRGB01012284">
    <property type="protein sequence ID" value="KZR99909.1"/>
    <property type="molecule type" value="Genomic_DNA"/>
</dbReference>
<evidence type="ECO:0000256" key="1">
    <source>
        <dbReference type="ARBA" id="ARBA00006540"/>
    </source>
</evidence>
<protein>
    <submittedName>
        <fullName evidence="4">Putative 60S ribosomal protein L3</fullName>
    </submittedName>
</protein>
<dbReference type="Proteomes" id="UP000076858">
    <property type="component" value="Unassembled WGS sequence"/>
</dbReference>
<dbReference type="GO" id="GO:0003735">
    <property type="term" value="F:structural constituent of ribosome"/>
    <property type="evidence" value="ECO:0007669"/>
    <property type="project" value="InterPro"/>
</dbReference>
<dbReference type="AlphaFoldDB" id="A0A164HAI3"/>
<comment type="similarity">
    <text evidence="1">Belongs to the universal ribosomal protein uL3 family.</text>
</comment>
<dbReference type="STRING" id="35525.A0A164HAI3"/>
<name>A0A164HAI3_9CRUS</name>
<dbReference type="Pfam" id="PF00297">
    <property type="entry name" value="Ribosomal_L3"/>
    <property type="match status" value="1"/>
</dbReference>
<dbReference type="GO" id="GO:0003723">
    <property type="term" value="F:RNA binding"/>
    <property type="evidence" value="ECO:0007669"/>
    <property type="project" value="TreeGrafter"/>
</dbReference>
<proteinExistence type="inferred from homology"/>
<dbReference type="GO" id="GO:0022625">
    <property type="term" value="C:cytosolic large ribosomal subunit"/>
    <property type="evidence" value="ECO:0007669"/>
    <property type="project" value="TreeGrafter"/>
</dbReference>
<evidence type="ECO:0000256" key="3">
    <source>
        <dbReference type="ARBA" id="ARBA00023274"/>
    </source>
</evidence>
<keyword evidence="2 4" id="KW-0689">Ribosomal protein</keyword>
<dbReference type="PANTHER" id="PTHR11363">
    <property type="entry name" value="60S RIBOSOMAL PROTEIN L3-RELATED"/>
    <property type="match status" value="1"/>
</dbReference>
<dbReference type="GO" id="GO:0006412">
    <property type="term" value="P:translation"/>
    <property type="evidence" value="ECO:0007669"/>
    <property type="project" value="InterPro"/>
</dbReference>
<keyword evidence="3" id="KW-0687">Ribonucleoprotein</keyword>
<evidence type="ECO:0000313" key="5">
    <source>
        <dbReference type="Proteomes" id="UP000076858"/>
    </source>
</evidence>
<feature type="non-terminal residue" evidence="4">
    <location>
        <position position="1"/>
    </location>
</feature>
<dbReference type="PANTHER" id="PTHR11363:SF5">
    <property type="entry name" value="LARGE RIBOSOMAL SUBUNIT PROTEIN UL3"/>
    <property type="match status" value="1"/>
</dbReference>
<organism evidence="4 5">
    <name type="scientific">Daphnia magna</name>
    <dbReference type="NCBI Taxonomy" id="35525"/>
    <lineage>
        <taxon>Eukaryota</taxon>
        <taxon>Metazoa</taxon>
        <taxon>Ecdysozoa</taxon>
        <taxon>Arthropoda</taxon>
        <taxon>Crustacea</taxon>
        <taxon>Branchiopoda</taxon>
        <taxon>Diplostraca</taxon>
        <taxon>Cladocera</taxon>
        <taxon>Anomopoda</taxon>
        <taxon>Daphniidae</taxon>
        <taxon>Daphnia</taxon>
    </lineage>
</organism>
<reference evidence="4 5" key="1">
    <citation type="submission" date="2016-03" db="EMBL/GenBank/DDBJ databases">
        <title>EvidentialGene: Evidence-directed Construction of Genes on Genomes.</title>
        <authorList>
            <person name="Gilbert D.G."/>
            <person name="Choi J.-H."/>
            <person name="Mockaitis K."/>
            <person name="Colbourne J."/>
            <person name="Pfrender M."/>
        </authorList>
    </citation>
    <scope>NUCLEOTIDE SEQUENCE [LARGE SCALE GENOMIC DNA]</scope>
    <source>
        <strain evidence="4 5">Xinb3</strain>
        <tissue evidence="4">Complete organism</tissue>
    </source>
</reference>
<evidence type="ECO:0000313" key="4">
    <source>
        <dbReference type="EMBL" id="KZR99909.1"/>
    </source>
</evidence>
<dbReference type="SUPFAM" id="SSF50447">
    <property type="entry name" value="Translation proteins"/>
    <property type="match status" value="1"/>
</dbReference>
<evidence type="ECO:0000256" key="2">
    <source>
        <dbReference type="ARBA" id="ARBA00022980"/>
    </source>
</evidence>
<sequence length="92" mass="10098">LLLLAPGIRLVSNTVARAGQKEYHHCTEMNKIYRIGNGIHTRKGNVIKNSASPEYDLTGKSIAPMGGFPHYGEVNNDFYDKGALYGAKETCD</sequence>
<keyword evidence="5" id="KW-1185">Reference proteome</keyword>
<dbReference type="InterPro" id="IPR000597">
    <property type="entry name" value="Ribosomal_uL3"/>
</dbReference>
<accession>A0A164HAI3</accession>